<dbReference type="RefSeq" id="WP_155657234.1">
    <property type="nucleotide sequence ID" value="NZ_WOBO01000004.1"/>
</dbReference>
<sequence length="475" mass="53395">MAKKKILTIGFELADSESEFSEFDSDISLLDWDIILFKPDINEYIYSRESMFQGKPCLSDTNSFQLRSQTEHWRREINSAVESGKLVIVYLSELKEVSIATGEKRFSGTGRNQKTTRIVGDFDSYRSLPVSIKWTKTKGKEIKLASKGAEVVSSYWNEFANVSSYNVLLDGDFTSCLLTKHGDKTVGTVIRPQNSNGALILLPDIDFYAEEFFDGDEWSNEGKQFAAKFIKSILSMDKSLRTEGELTPEPEWVKSTSFKLKEELDTVEKLMKVETKLEAIQSEKEALLSKNKDLGRLRNLLFEKGKPLEFAILDALKIIGFKVSQYDDGNCEFDAVFESKEGRLLGEAEGKDNKAINIDKLRQLALNIHEDLELDDVEVPAKGVLFGNAYRLQAVEERNDPFTTKCISAATTSSTALVFTPDLFTVAKYLSDKRDARFATKCRKAILTSIGRVDFPAIPENTVPTSRVKSVDTAI</sequence>
<reference evidence="2 3" key="1">
    <citation type="submission" date="2019-11" db="EMBL/GenBank/DDBJ databases">
        <title>Using colonization assays and comparative genomics to discover symbiosis behaviors and factors in Vibrio fischeri.</title>
        <authorList>
            <person name="Bongrand C."/>
            <person name="Moriano-Gutierrez S."/>
            <person name="Arevalo P."/>
            <person name="Mcfall-Ngai M."/>
            <person name="Visick K."/>
            <person name="Polz M.F."/>
            <person name="Ruby E.G."/>
        </authorList>
    </citation>
    <scope>NUCLEOTIDE SEQUENCE [LARGE SCALE GENOMIC DNA]</scope>
    <source>
        <strain evidence="3">emors.3.2</strain>
    </source>
</reference>
<proteinExistence type="predicted"/>
<keyword evidence="1" id="KW-0175">Coiled coil</keyword>
<name>A0A6N3Z1K1_ALIFS</name>
<protein>
    <submittedName>
        <fullName evidence="2">Uncharacterized protein</fullName>
    </submittedName>
</protein>
<dbReference type="Proteomes" id="UP000435323">
    <property type="component" value="Unassembled WGS sequence"/>
</dbReference>
<comment type="caution">
    <text evidence="2">The sequence shown here is derived from an EMBL/GenBank/DDBJ whole genome shotgun (WGS) entry which is preliminary data.</text>
</comment>
<accession>A0A6N3Z1K1</accession>
<evidence type="ECO:0000313" key="3">
    <source>
        <dbReference type="Proteomes" id="UP000435323"/>
    </source>
</evidence>
<organism evidence="2 3">
    <name type="scientific">Aliivibrio fischeri</name>
    <name type="common">Vibrio fischeri</name>
    <dbReference type="NCBI Taxonomy" id="668"/>
    <lineage>
        <taxon>Bacteria</taxon>
        <taxon>Pseudomonadati</taxon>
        <taxon>Pseudomonadota</taxon>
        <taxon>Gammaproteobacteria</taxon>
        <taxon>Vibrionales</taxon>
        <taxon>Vibrionaceae</taxon>
        <taxon>Aliivibrio</taxon>
    </lineage>
</organism>
<feature type="coiled-coil region" evidence="1">
    <location>
        <begin position="270"/>
        <end position="297"/>
    </location>
</feature>
<dbReference type="AlphaFoldDB" id="A0A6N3Z1K1"/>
<evidence type="ECO:0000256" key="1">
    <source>
        <dbReference type="SAM" id="Coils"/>
    </source>
</evidence>
<evidence type="ECO:0000313" key="2">
    <source>
        <dbReference type="EMBL" id="MUK44250.1"/>
    </source>
</evidence>
<dbReference type="EMBL" id="WOBO01000004">
    <property type="protein sequence ID" value="MUK44250.1"/>
    <property type="molecule type" value="Genomic_DNA"/>
</dbReference>
<gene>
    <name evidence="2" type="ORF">GNP77_02545</name>
</gene>